<dbReference type="RefSeq" id="WP_344819705.1">
    <property type="nucleotide sequence ID" value="NZ_BAABCP010000001.1"/>
</dbReference>
<feature type="transmembrane region" description="Helical" evidence="5">
    <location>
        <begin position="210"/>
        <end position="228"/>
    </location>
</feature>
<keyword evidence="2 5" id="KW-0812">Transmembrane</keyword>
<feature type="transmembrane region" description="Helical" evidence="5">
    <location>
        <begin position="153"/>
        <end position="177"/>
    </location>
</feature>
<evidence type="ECO:0000256" key="2">
    <source>
        <dbReference type="ARBA" id="ARBA00022692"/>
    </source>
</evidence>
<keyword evidence="3 5" id="KW-1133">Transmembrane helix</keyword>
<gene>
    <name evidence="6" type="ORF">GCM10022383_22780</name>
</gene>
<reference evidence="7" key="1">
    <citation type="journal article" date="2019" name="Int. J. Syst. Evol. Microbiol.">
        <title>The Global Catalogue of Microorganisms (GCM) 10K type strain sequencing project: providing services to taxonomists for standard genome sequencing and annotation.</title>
        <authorList>
            <consortium name="The Broad Institute Genomics Platform"/>
            <consortium name="The Broad Institute Genome Sequencing Center for Infectious Disease"/>
            <person name="Wu L."/>
            <person name="Ma J."/>
        </authorList>
    </citation>
    <scope>NUCLEOTIDE SEQUENCE [LARGE SCALE GENOMIC DNA]</scope>
    <source>
        <strain evidence="7">JCM 17024</strain>
    </source>
</reference>
<dbReference type="InterPro" id="IPR044878">
    <property type="entry name" value="UbiA_sf"/>
</dbReference>
<dbReference type="Pfam" id="PF01040">
    <property type="entry name" value="UbiA"/>
    <property type="match status" value="1"/>
</dbReference>
<evidence type="ECO:0000256" key="4">
    <source>
        <dbReference type="ARBA" id="ARBA00023136"/>
    </source>
</evidence>
<comment type="subcellular location">
    <subcellularLocation>
        <location evidence="1">Membrane</location>
        <topology evidence="1">Multi-pass membrane protein</topology>
    </subcellularLocation>
</comment>
<feature type="transmembrane region" description="Helical" evidence="5">
    <location>
        <begin position="114"/>
        <end position="133"/>
    </location>
</feature>
<evidence type="ECO:0000256" key="5">
    <source>
        <dbReference type="SAM" id="Phobius"/>
    </source>
</evidence>
<comment type="caution">
    <text evidence="6">The sequence shown here is derived from an EMBL/GenBank/DDBJ whole genome shotgun (WGS) entry which is preliminary data.</text>
</comment>
<feature type="transmembrane region" description="Helical" evidence="5">
    <location>
        <begin position="38"/>
        <end position="58"/>
    </location>
</feature>
<dbReference type="InterPro" id="IPR050475">
    <property type="entry name" value="Prenyltransferase_related"/>
</dbReference>
<evidence type="ECO:0000256" key="1">
    <source>
        <dbReference type="ARBA" id="ARBA00004141"/>
    </source>
</evidence>
<dbReference type="CDD" id="cd13966">
    <property type="entry name" value="PT_UbiA_4"/>
    <property type="match status" value="1"/>
</dbReference>
<evidence type="ECO:0000313" key="6">
    <source>
        <dbReference type="EMBL" id="GAA3944348.1"/>
    </source>
</evidence>
<dbReference type="Gene3D" id="1.10.357.140">
    <property type="entry name" value="UbiA prenyltransferase"/>
    <property type="match status" value="1"/>
</dbReference>
<evidence type="ECO:0000256" key="3">
    <source>
        <dbReference type="ARBA" id="ARBA00022989"/>
    </source>
</evidence>
<dbReference type="PANTHER" id="PTHR42723">
    <property type="entry name" value="CHLOROPHYLL SYNTHASE"/>
    <property type="match status" value="1"/>
</dbReference>
<organism evidence="6 7">
    <name type="scientific">Microbacterium soli</name>
    <dbReference type="NCBI Taxonomy" id="446075"/>
    <lineage>
        <taxon>Bacteria</taxon>
        <taxon>Bacillati</taxon>
        <taxon>Actinomycetota</taxon>
        <taxon>Actinomycetes</taxon>
        <taxon>Micrococcales</taxon>
        <taxon>Microbacteriaceae</taxon>
        <taxon>Microbacterium</taxon>
    </lineage>
</organism>
<dbReference type="InterPro" id="IPR000537">
    <property type="entry name" value="UbiA_prenyltransferase"/>
</dbReference>
<evidence type="ECO:0000313" key="7">
    <source>
        <dbReference type="Proteomes" id="UP001501591"/>
    </source>
</evidence>
<feature type="transmembrane region" description="Helical" evidence="5">
    <location>
        <begin position="234"/>
        <end position="252"/>
    </location>
</feature>
<keyword evidence="4 5" id="KW-0472">Membrane</keyword>
<proteinExistence type="predicted"/>
<name>A0ABP7NE76_9MICO</name>
<sequence length="288" mass="30565">MTTGAVRQLLTVSRPVSWINTAFPFGAAYLMASGRVDVVLVIGVAYFLAPYNLALYGINDVFDSASDLLNPRKGGAEGAQPTPELHRALMWTIAASNIPFLVLLFTLGTPAARAWLAVSMVAVVAYSVPGLRLKERPVIDSLTSSTHFVGPALVGLSLAGAAPSAGWVLTLVAFFLWGAAAHAFGAVQDVLPDRAGGISSIATALGARSTVRLAVVVWITAGCVMLWAPWPGPWAAALVLPYIAIALPWWSVTDDRSPAANRSWRRFLILNYVVGFLATLLLIAAWRG</sequence>
<dbReference type="Proteomes" id="UP001501591">
    <property type="component" value="Unassembled WGS sequence"/>
</dbReference>
<feature type="transmembrane region" description="Helical" evidence="5">
    <location>
        <begin position="264"/>
        <end position="286"/>
    </location>
</feature>
<protein>
    <submittedName>
        <fullName evidence="6">Prenyltransferase</fullName>
    </submittedName>
</protein>
<feature type="transmembrane region" description="Helical" evidence="5">
    <location>
        <begin position="88"/>
        <end position="107"/>
    </location>
</feature>
<dbReference type="NCBIfam" id="NF009608">
    <property type="entry name" value="PRK13105.1"/>
    <property type="match status" value="1"/>
</dbReference>
<dbReference type="Gene3D" id="1.20.120.1780">
    <property type="entry name" value="UbiA prenyltransferase"/>
    <property type="match status" value="1"/>
</dbReference>
<dbReference type="PANTHER" id="PTHR42723:SF1">
    <property type="entry name" value="CHLOROPHYLL SYNTHASE, CHLOROPLASTIC"/>
    <property type="match status" value="1"/>
</dbReference>
<accession>A0ABP7NE76</accession>
<dbReference type="EMBL" id="BAABCP010000001">
    <property type="protein sequence ID" value="GAA3944348.1"/>
    <property type="molecule type" value="Genomic_DNA"/>
</dbReference>
<keyword evidence="7" id="KW-1185">Reference proteome</keyword>